<evidence type="ECO:0000313" key="2">
    <source>
        <dbReference type="Proteomes" id="UP000254649"/>
    </source>
</evidence>
<gene>
    <name evidence="1" type="ORF">NCTC10801_01996</name>
</gene>
<protein>
    <submittedName>
        <fullName evidence="1">Minor tail protein U</fullName>
    </submittedName>
</protein>
<dbReference type="Gene3D" id="3.30.70.1700">
    <property type="entry name" value="Phage minor tail protein U"/>
    <property type="match status" value="1"/>
</dbReference>
<dbReference type="SUPFAM" id="SSF143749">
    <property type="entry name" value="Phage tail protein-like"/>
    <property type="match status" value="1"/>
</dbReference>
<dbReference type="AlphaFoldDB" id="A0A380TY66"/>
<sequence>MKELGLIRRAVFDYLDDQIDGVDHYFCGHTVFLHDETDLPAICVFVDDAQTDDTDLCGAYWSAKLHIQVYLKSILPEDELDELMDAVIAKCEDFESEYLERFELSAVSYINDDKQAEWIIGAIQYDIAFYRKGAE</sequence>
<evidence type="ECO:0000313" key="1">
    <source>
        <dbReference type="EMBL" id="SUT93638.1"/>
    </source>
</evidence>
<name>A0A380TY66_9PAST</name>
<dbReference type="Pfam" id="PF06141">
    <property type="entry name" value="Phage_tail_U"/>
    <property type="match status" value="1"/>
</dbReference>
<dbReference type="InterPro" id="IPR009312">
    <property type="entry name" value="Phage_lambda_GpU-like"/>
</dbReference>
<dbReference type="Proteomes" id="UP000254649">
    <property type="component" value="Unassembled WGS sequence"/>
</dbReference>
<proteinExistence type="predicted"/>
<organism evidence="1 2">
    <name type="scientific">[Actinobacillus] rossii</name>
    <dbReference type="NCBI Taxonomy" id="123820"/>
    <lineage>
        <taxon>Bacteria</taxon>
        <taxon>Pseudomonadati</taxon>
        <taxon>Pseudomonadota</taxon>
        <taxon>Gammaproteobacteria</taxon>
        <taxon>Pasteurellales</taxon>
        <taxon>Pasteurellaceae</taxon>
    </lineage>
</organism>
<accession>A0A380TY66</accession>
<dbReference type="EMBL" id="UFRQ01000003">
    <property type="protein sequence ID" value="SUT93638.1"/>
    <property type="molecule type" value="Genomic_DNA"/>
</dbReference>
<dbReference type="InterPro" id="IPR038512">
    <property type="entry name" value="GpU-like_sf"/>
</dbReference>
<dbReference type="InterPro" id="IPR035934">
    <property type="entry name" value="Phage_tail_protein-like_sf"/>
</dbReference>
<dbReference type="OrthoDB" id="5683808at2"/>
<reference evidence="1 2" key="1">
    <citation type="submission" date="2018-06" db="EMBL/GenBank/DDBJ databases">
        <authorList>
            <consortium name="Pathogen Informatics"/>
            <person name="Doyle S."/>
        </authorList>
    </citation>
    <scope>NUCLEOTIDE SEQUENCE [LARGE SCALE GENOMIC DNA]</scope>
    <source>
        <strain evidence="1 2">NCTC10801</strain>
    </source>
</reference>
<keyword evidence="2" id="KW-1185">Reference proteome</keyword>